<dbReference type="PANTHER" id="PTHR21089:SF1">
    <property type="entry name" value="BIFUNCTIONAL 3-DEHYDROQUINATE DEHYDRATASE_SHIKIMATE DEHYDROGENASE, CHLOROPLASTIC"/>
    <property type="match status" value="1"/>
</dbReference>
<proteinExistence type="inferred from homology"/>
<dbReference type="UniPathway" id="UPA00053">
    <property type="reaction ID" value="UER00087"/>
</dbReference>
<comment type="pathway">
    <text evidence="1 8">Metabolic intermediate biosynthesis; chorismate biosynthesis; chorismate from D-erythrose 4-phosphate and phosphoenolpyruvate: step 4/7.</text>
</comment>
<feature type="binding site" evidence="8">
    <location>
        <position position="230"/>
    </location>
    <ligand>
        <name>NADP(+)</name>
        <dbReference type="ChEBI" id="CHEBI:58349"/>
    </ligand>
</feature>
<evidence type="ECO:0000256" key="6">
    <source>
        <dbReference type="ARBA" id="ARBA00023141"/>
    </source>
</evidence>
<feature type="binding site" evidence="8">
    <location>
        <position position="253"/>
    </location>
    <ligand>
        <name>NADP(+)</name>
        <dbReference type="ChEBI" id="CHEBI:58349"/>
    </ligand>
</feature>
<keyword evidence="3 8" id="KW-0028">Amino-acid biosynthesis</keyword>
<dbReference type="GO" id="GO:0009073">
    <property type="term" value="P:aromatic amino acid family biosynthetic process"/>
    <property type="evidence" value="ECO:0007669"/>
    <property type="project" value="UniProtKB-KW"/>
</dbReference>
<dbReference type="Pfam" id="PF18317">
    <property type="entry name" value="SDH_C"/>
    <property type="match status" value="1"/>
</dbReference>
<gene>
    <name evidence="8" type="primary">aroE</name>
    <name evidence="12" type="ORF">SAMN02745225_00280</name>
</gene>
<protein>
    <recommendedName>
        <fullName evidence="2 8">Shikimate dehydrogenase (NADP(+))</fullName>
        <shortName evidence="8">SDH</shortName>
        <ecNumber evidence="2 8">1.1.1.25</ecNumber>
    </recommendedName>
</protein>
<feature type="domain" description="Shikimate dehydrogenase substrate binding N-terminal" evidence="10">
    <location>
        <begin position="21"/>
        <end position="103"/>
    </location>
</feature>
<dbReference type="InterPro" id="IPR013708">
    <property type="entry name" value="Shikimate_DH-bd_N"/>
</dbReference>
<evidence type="ECO:0000313" key="12">
    <source>
        <dbReference type="EMBL" id="SHE31527.1"/>
    </source>
</evidence>
<dbReference type="Gene3D" id="3.40.50.720">
    <property type="entry name" value="NAD(P)-binding Rossmann-like Domain"/>
    <property type="match status" value="1"/>
</dbReference>
<dbReference type="GO" id="GO:0050661">
    <property type="term" value="F:NADP binding"/>
    <property type="evidence" value="ECO:0007669"/>
    <property type="project" value="InterPro"/>
</dbReference>
<feature type="binding site" evidence="8">
    <location>
        <position position="76"/>
    </location>
    <ligand>
        <name>shikimate</name>
        <dbReference type="ChEBI" id="CHEBI:36208"/>
    </ligand>
</feature>
<dbReference type="Gene3D" id="3.40.50.10860">
    <property type="entry name" value="Leucine Dehydrogenase, chain A, domain 1"/>
    <property type="match status" value="1"/>
</dbReference>
<dbReference type="OrthoDB" id="9776868at2"/>
<dbReference type="Proteomes" id="UP000184295">
    <property type="component" value="Unassembled WGS sequence"/>
</dbReference>
<dbReference type="Pfam" id="PF01488">
    <property type="entry name" value="Shikimate_DH"/>
    <property type="match status" value="1"/>
</dbReference>
<comment type="similarity">
    <text evidence="8">Belongs to the shikimate dehydrogenase family.</text>
</comment>
<dbReference type="InterPro" id="IPR046346">
    <property type="entry name" value="Aminoacid_DH-like_N_sf"/>
</dbReference>
<dbReference type="STRING" id="1121881.SAMN02745225_00280"/>
<dbReference type="SUPFAM" id="SSF51735">
    <property type="entry name" value="NAD(P)-binding Rossmann-fold domains"/>
    <property type="match status" value="1"/>
</dbReference>
<comment type="caution">
    <text evidence="8">Lacks conserved residue(s) required for the propagation of feature annotation.</text>
</comment>
<evidence type="ECO:0000259" key="9">
    <source>
        <dbReference type="Pfam" id="PF01488"/>
    </source>
</evidence>
<dbReference type="HAMAP" id="MF_00222">
    <property type="entry name" value="Shikimate_DH_AroE"/>
    <property type="match status" value="1"/>
</dbReference>
<keyword evidence="5 8" id="KW-0560">Oxidoreductase</keyword>
<dbReference type="GO" id="GO:0008652">
    <property type="term" value="P:amino acid biosynthetic process"/>
    <property type="evidence" value="ECO:0007669"/>
    <property type="project" value="UniProtKB-KW"/>
</dbReference>
<evidence type="ECO:0000256" key="8">
    <source>
        <dbReference type="HAMAP-Rule" id="MF_00222"/>
    </source>
</evidence>
<dbReference type="SUPFAM" id="SSF53223">
    <property type="entry name" value="Aminoacid dehydrogenase-like, N-terminal domain"/>
    <property type="match status" value="1"/>
</dbReference>
<dbReference type="GO" id="GO:0019632">
    <property type="term" value="P:shikimate metabolic process"/>
    <property type="evidence" value="ECO:0007669"/>
    <property type="project" value="InterPro"/>
</dbReference>
<feature type="binding site" evidence="8">
    <location>
        <begin position="29"/>
        <end position="31"/>
    </location>
    <ligand>
        <name>shikimate</name>
        <dbReference type="ChEBI" id="CHEBI:36208"/>
    </ligand>
</feature>
<evidence type="ECO:0000259" key="11">
    <source>
        <dbReference type="Pfam" id="PF18317"/>
    </source>
</evidence>
<evidence type="ECO:0000256" key="7">
    <source>
        <dbReference type="ARBA" id="ARBA00049442"/>
    </source>
</evidence>
<evidence type="ECO:0000259" key="10">
    <source>
        <dbReference type="Pfam" id="PF08501"/>
    </source>
</evidence>
<keyword evidence="4 8" id="KW-0521">NADP</keyword>
<feature type="binding site" evidence="8">
    <location>
        <position position="117"/>
    </location>
    <ligand>
        <name>shikimate</name>
        <dbReference type="ChEBI" id="CHEBI:36208"/>
    </ligand>
</feature>
<feature type="binding site" evidence="8">
    <location>
        <position position="101"/>
    </location>
    <ligand>
        <name>shikimate</name>
        <dbReference type="ChEBI" id="CHEBI:36208"/>
    </ligand>
</feature>
<dbReference type="InterPro" id="IPR022893">
    <property type="entry name" value="Shikimate_DH_fam"/>
</dbReference>
<dbReference type="InterPro" id="IPR036291">
    <property type="entry name" value="NAD(P)-bd_dom_sf"/>
</dbReference>
<comment type="subunit">
    <text evidence="8">Homodimer.</text>
</comment>
<dbReference type="PANTHER" id="PTHR21089">
    <property type="entry name" value="SHIKIMATE DEHYDROGENASE"/>
    <property type="match status" value="1"/>
</dbReference>
<dbReference type="InterPro" id="IPR041121">
    <property type="entry name" value="SDH_C"/>
</dbReference>
<comment type="function">
    <text evidence="8">Involved in the biosynthesis of the chorismate, which leads to the biosynthesis of aromatic amino acids. Catalyzes the reversible NADPH linked reduction of 3-dehydroshikimate (DHSA) to yield shikimate (SA).</text>
</comment>
<dbReference type="GO" id="GO:0009423">
    <property type="term" value="P:chorismate biosynthetic process"/>
    <property type="evidence" value="ECO:0007669"/>
    <property type="project" value="UniProtKB-UniRule"/>
</dbReference>
<evidence type="ECO:0000256" key="3">
    <source>
        <dbReference type="ARBA" id="ARBA00022605"/>
    </source>
</evidence>
<dbReference type="AlphaFoldDB" id="A0A1M4SHQ5"/>
<comment type="catalytic activity">
    <reaction evidence="7 8">
        <text>shikimate + NADP(+) = 3-dehydroshikimate + NADPH + H(+)</text>
        <dbReference type="Rhea" id="RHEA:17737"/>
        <dbReference type="ChEBI" id="CHEBI:15378"/>
        <dbReference type="ChEBI" id="CHEBI:16630"/>
        <dbReference type="ChEBI" id="CHEBI:36208"/>
        <dbReference type="ChEBI" id="CHEBI:57783"/>
        <dbReference type="ChEBI" id="CHEBI:58349"/>
        <dbReference type="EC" id="1.1.1.25"/>
    </reaction>
</comment>
<dbReference type="NCBIfam" id="NF001319">
    <property type="entry name" value="PRK00258.3-3"/>
    <property type="match status" value="1"/>
</dbReference>
<dbReference type="Pfam" id="PF08501">
    <property type="entry name" value="Shikimate_dh_N"/>
    <property type="match status" value="1"/>
</dbReference>
<keyword evidence="6 8" id="KW-0057">Aromatic amino acid biosynthesis</keyword>
<feature type="domain" description="SDH C-terminal" evidence="11">
    <location>
        <begin position="253"/>
        <end position="282"/>
    </location>
</feature>
<evidence type="ECO:0000256" key="4">
    <source>
        <dbReference type="ARBA" id="ARBA00022857"/>
    </source>
</evidence>
<evidence type="ECO:0000256" key="1">
    <source>
        <dbReference type="ARBA" id="ARBA00004871"/>
    </source>
</evidence>
<accession>A0A1M4SHQ5</accession>
<feature type="domain" description="Quinate/shikimate 5-dehydrogenase/glutamyl-tRNA reductase" evidence="9">
    <location>
        <begin position="135"/>
        <end position="201"/>
    </location>
</feature>
<evidence type="ECO:0000313" key="13">
    <source>
        <dbReference type="Proteomes" id="UP000184295"/>
    </source>
</evidence>
<dbReference type="RefSeq" id="WP_072787989.1">
    <property type="nucleotide sequence ID" value="NZ_FQUL01000002.1"/>
</dbReference>
<dbReference type="GO" id="GO:0004764">
    <property type="term" value="F:shikimate 3-dehydrogenase (NADP+) activity"/>
    <property type="evidence" value="ECO:0007669"/>
    <property type="project" value="UniProtKB-UniRule"/>
</dbReference>
<dbReference type="CDD" id="cd01065">
    <property type="entry name" value="NAD_bind_Shikimate_DH"/>
    <property type="match status" value="1"/>
</dbReference>
<evidence type="ECO:0000256" key="5">
    <source>
        <dbReference type="ARBA" id="ARBA00023002"/>
    </source>
</evidence>
<feature type="active site" description="Proton acceptor" evidence="8">
    <location>
        <position position="80"/>
    </location>
</feature>
<sequence>MATGVYWQRNSITPRTKILGVIGDPVMHSLSPAIHNAAIEALDLDYVYLGFEVSPLGLKAAVDGVRALGVKGLSVTMPHKQSIIEHLDVISGDAIALFSVNTVFVDGAGQLNGTSTDGLGFLDGLRLEAGFDPCGKRVGIIGTGGAARAIARALVDAGAETVAVYGRSSEKLGNVISLCDGKGDVATLEMLSDCDLIVNATPIGMKGYHSRDMVPVPDTVLHSGMVVCDIVYSPFVTEFMKQATKKGCKVVGGLPMLLHQAAHAFRLFTKHDPPLDVMRNVIESATGN</sequence>
<evidence type="ECO:0000256" key="2">
    <source>
        <dbReference type="ARBA" id="ARBA00012962"/>
    </source>
</evidence>
<dbReference type="NCBIfam" id="TIGR00507">
    <property type="entry name" value="aroE"/>
    <property type="match status" value="1"/>
</dbReference>
<dbReference type="InterPro" id="IPR006151">
    <property type="entry name" value="Shikm_DH/Glu-tRNA_Rdtase"/>
</dbReference>
<organism evidence="12 13">
    <name type="scientific">Ferrithrix thermotolerans DSM 19514</name>
    <dbReference type="NCBI Taxonomy" id="1121881"/>
    <lineage>
        <taxon>Bacteria</taxon>
        <taxon>Bacillati</taxon>
        <taxon>Actinomycetota</taxon>
        <taxon>Acidimicrobiia</taxon>
        <taxon>Acidimicrobiales</taxon>
        <taxon>Acidimicrobiaceae</taxon>
        <taxon>Ferrithrix</taxon>
    </lineage>
</organism>
<reference evidence="13" key="1">
    <citation type="submission" date="2016-11" db="EMBL/GenBank/DDBJ databases">
        <authorList>
            <person name="Varghese N."/>
            <person name="Submissions S."/>
        </authorList>
    </citation>
    <scope>NUCLEOTIDE SEQUENCE [LARGE SCALE GENOMIC DNA]</scope>
    <source>
        <strain evidence="13">DSM 19514</strain>
    </source>
</reference>
<dbReference type="InterPro" id="IPR011342">
    <property type="entry name" value="Shikimate_DH"/>
</dbReference>
<feature type="binding site" evidence="8">
    <location>
        <position position="260"/>
    </location>
    <ligand>
        <name>shikimate</name>
        <dbReference type="ChEBI" id="CHEBI:36208"/>
    </ligand>
</feature>
<dbReference type="EC" id="1.1.1.25" evidence="2 8"/>
<keyword evidence="13" id="KW-1185">Reference proteome</keyword>
<dbReference type="EMBL" id="FQUL01000002">
    <property type="protein sequence ID" value="SHE31527.1"/>
    <property type="molecule type" value="Genomic_DNA"/>
</dbReference>
<feature type="binding site" evidence="8">
    <location>
        <position position="232"/>
    </location>
    <ligand>
        <name>shikimate</name>
        <dbReference type="ChEBI" id="CHEBI:36208"/>
    </ligand>
</feature>
<name>A0A1M4SHQ5_9ACTN</name>